<evidence type="ECO:0000256" key="11">
    <source>
        <dbReference type="SAM" id="Phobius"/>
    </source>
</evidence>
<comment type="subcellular location">
    <subcellularLocation>
        <location evidence="1">Mitochondrion membrane</location>
        <topology evidence="1">Multi-pass membrane protein</topology>
    </subcellularLocation>
</comment>
<evidence type="ECO:0000256" key="5">
    <source>
        <dbReference type="ARBA" id="ARBA00022737"/>
    </source>
</evidence>
<dbReference type="PANTHER" id="PTHR45624">
    <property type="entry name" value="MITOCHONDRIAL BASIC AMINO ACIDS TRANSPORTER-RELATED"/>
    <property type="match status" value="1"/>
</dbReference>
<dbReference type="Pfam" id="PF00153">
    <property type="entry name" value="Mito_carr"/>
    <property type="match status" value="1"/>
</dbReference>
<keyword evidence="4 9" id="KW-0812">Transmembrane</keyword>
<dbReference type="PROSITE" id="PS50920">
    <property type="entry name" value="SOLCAR"/>
    <property type="match status" value="1"/>
</dbReference>
<evidence type="ECO:0000256" key="10">
    <source>
        <dbReference type="RuleBase" id="RU000488"/>
    </source>
</evidence>
<evidence type="ECO:0000313" key="12">
    <source>
        <dbReference type="EMBL" id="CAE0229076.1"/>
    </source>
</evidence>
<comment type="similarity">
    <text evidence="2 10">Belongs to the mitochondrial carrier (TC 2.A.29) family.</text>
</comment>
<evidence type="ECO:0000256" key="7">
    <source>
        <dbReference type="ARBA" id="ARBA00023128"/>
    </source>
</evidence>
<evidence type="ECO:0000256" key="8">
    <source>
        <dbReference type="ARBA" id="ARBA00023136"/>
    </source>
</evidence>
<gene>
    <name evidence="12" type="ORF">SRAS04492_LOCUS860</name>
</gene>
<evidence type="ECO:0000256" key="3">
    <source>
        <dbReference type="ARBA" id="ARBA00022448"/>
    </source>
</evidence>
<evidence type="ECO:0000256" key="1">
    <source>
        <dbReference type="ARBA" id="ARBA00004225"/>
    </source>
</evidence>
<feature type="transmembrane region" description="Helical" evidence="11">
    <location>
        <begin position="94"/>
        <end position="113"/>
    </location>
</feature>
<dbReference type="Gene3D" id="1.50.40.10">
    <property type="entry name" value="Mitochondrial carrier domain"/>
    <property type="match status" value="1"/>
</dbReference>
<dbReference type="InterPro" id="IPR023395">
    <property type="entry name" value="MCP_dom_sf"/>
</dbReference>
<keyword evidence="3 10" id="KW-0813">Transport</keyword>
<keyword evidence="7" id="KW-0496">Mitochondrion</keyword>
<evidence type="ECO:0000256" key="6">
    <source>
        <dbReference type="ARBA" id="ARBA00022989"/>
    </source>
</evidence>
<evidence type="ECO:0000256" key="2">
    <source>
        <dbReference type="ARBA" id="ARBA00006375"/>
    </source>
</evidence>
<sequence>MQVHRKFLFDLDPLRHKKVSISDTIKLIYYHGDKQPSLGSFFRGLRATMLRDIFFCPAFFGQYMIWKRYFHENGTMEVGPEGTAANRRVKQHSITFMAGAVSLFSAWVICYPIDLIKTQIQAVNLLDESQSKASSLTKSVSHQAKLRYRAMGLRGFYRGLGITLFRTVPTGGMSFLMYEVMKENLEASSSIIGLKELMS</sequence>
<dbReference type="GO" id="GO:0031966">
    <property type="term" value="C:mitochondrial membrane"/>
    <property type="evidence" value="ECO:0007669"/>
    <property type="project" value="UniProtKB-SubCell"/>
</dbReference>
<dbReference type="PANTHER" id="PTHR45624:SF10">
    <property type="entry name" value="SLC (SOLUTE CARRIER) HOMOLOG"/>
    <property type="match status" value="1"/>
</dbReference>
<name>A0A7S3FRN6_9SPIT</name>
<keyword evidence="5" id="KW-0677">Repeat</keyword>
<dbReference type="GO" id="GO:0022857">
    <property type="term" value="F:transmembrane transporter activity"/>
    <property type="evidence" value="ECO:0007669"/>
    <property type="project" value="TreeGrafter"/>
</dbReference>
<accession>A0A7S3FRN6</accession>
<evidence type="ECO:0008006" key="13">
    <source>
        <dbReference type="Google" id="ProtNLM"/>
    </source>
</evidence>
<evidence type="ECO:0000256" key="4">
    <source>
        <dbReference type="ARBA" id="ARBA00022692"/>
    </source>
</evidence>
<organism evidence="12">
    <name type="scientific">Strombidium rassoulzadegani</name>
    <dbReference type="NCBI Taxonomy" id="1082188"/>
    <lineage>
        <taxon>Eukaryota</taxon>
        <taxon>Sar</taxon>
        <taxon>Alveolata</taxon>
        <taxon>Ciliophora</taxon>
        <taxon>Intramacronucleata</taxon>
        <taxon>Spirotrichea</taxon>
        <taxon>Oligotrichia</taxon>
        <taxon>Strombidiidae</taxon>
        <taxon>Strombidium</taxon>
    </lineage>
</organism>
<protein>
    <recommendedName>
        <fullName evidence="13">Mitochondrial carrier protein</fullName>
    </recommendedName>
</protein>
<evidence type="ECO:0000256" key="9">
    <source>
        <dbReference type="PROSITE-ProRule" id="PRU00282"/>
    </source>
</evidence>
<dbReference type="SUPFAM" id="SSF103506">
    <property type="entry name" value="Mitochondrial carrier"/>
    <property type="match status" value="1"/>
</dbReference>
<reference evidence="12" key="1">
    <citation type="submission" date="2021-01" db="EMBL/GenBank/DDBJ databases">
        <authorList>
            <person name="Corre E."/>
            <person name="Pelletier E."/>
            <person name="Niang G."/>
            <person name="Scheremetjew M."/>
            <person name="Finn R."/>
            <person name="Kale V."/>
            <person name="Holt S."/>
            <person name="Cochrane G."/>
            <person name="Meng A."/>
            <person name="Brown T."/>
            <person name="Cohen L."/>
        </authorList>
    </citation>
    <scope>NUCLEOTIDE SEQUENCE</scope>
    <source>
        <strain evidence="12">Ras09</strain>
    </source>
</reference>
<dbReference type="EMBL" id="HBIA01001589">
    <property type="protein sequence ID" value="CAE0229076.1"/>
    <property type="molecule type" value="Transcribed_RNA"/>
</dbReference>
<keyword evidence="6 11" id="KW-1133">Transmembrane helix</keyword>
<dbReference type="InterPro" id="IPR018108">
    <property type="entry name" value="MCP_transmembrane"/>
</dbReference>
<dbReference type="InterPro" id="IPR050567">
    <property type="entry name" value="Mitochondrial_Carrier"/>
</dbReference>
<dbReference type="AlphaFoldDB" id="A0A7S3FRN6"/>
<feature type="repeat" description="Solcar" evidence="9">
    <location>
        <begin position="90"/>
        <end position="184"/>
    </location>
</feature>
<keyword evidence="8 9" id="KW-0472">Membrane</keyword>
<proteinExistence type="inferred from homology"/>